<evidence type="ECO:0000313" key="1">
    <source>
        <dbReference type="EMBL" id="MBR8535428.1"/>
    </source>
</evidence>
<keyword evidence="2" id="KW-1185">Reference proteome</keyword>
<accession>A0A941F275</accession>
<gene>
    <name evidence="1" type="ORF">KDU71_07635</name>
</gene>
<reference evidence="1" key="1">
    <citation type="journal article" date="2018" name="Int. J. Syst. Evol. Microbiol.">
        <title>Carboxylicivirga sediminis sp. nov., isolated from coastal sediment.</title>
        <authorList>
            <person name="Wang F.Q."/>
            <person name="Ren L.H."/>
            <person name="Zou R.J."/>
            <person name="Sun Y.Z."/>
            <person name="Liu X.J."/>
            <person name="Jiang F."/>
            <person name="Liu L.J."/>
        </authorList>
    </citation>
    <scope>NUCLEOTIDE SEQUENCE</scope>
    <source>
        <strain evidence="1">JR1</strain>
    </source>
</reference>
<protein>
    <submittedName>
        <fullName evidence="1">Uncharacterized protein</fullName>
    </submittedName>
</protein>
<proteinExistence type="predicted"/>
<dbReference type="Proteomes" id="UP000679220">
    <property type="component" value="Unassembled WGS sequence"/>
</dbReference>
<sequence>MSKKNVSKVKTYRYKDLSFPVSDNDDVYVEVKFKSNADIAATAINVPGPNDKEIEDSGIEVIGKGKDLRSEMTSIVTVVMFPSPVDDNIAMDYFINGKLIVSHDNPKTESENPIVVLLVKFPKL</sequence>
<dbReference type="AlphaFoldDB" id="A0A941F275"/>
<organism evidence="1 2">
    <name type="scientific">Carboxylicivirga sediminis</name>
    <dbReference type="NCBI Taxonomy" id="2006564"/>
    <lineage>
        <taxon>Bacteria</taxon>
        <taxon>Pseudomonadati</taxon>
        <taxon>Bacteroidota</taxon>
        <taxon>Bacteroidia</taxon>
        <taxon>Marinilabiliales</taxon>
        <taxon>Marinilabiliaceae</taxon>
        <taxon>Carboxylicivirga</taxon>
    </lineage>
</organism>
<dbReference type="RefSeq" id="WP_212189334.1">
    <property type="nucleotide sequence ID" value="NZ_JAGTAR010000009.1"/>
</dbReference>
<comment type="caution">
    <text evidence="1">The sequence shown here is derived from an EMBL/GenBank/DDBJ whole genome shotgun (WGS) entry which is preliminary data.</text>
</comment>
<evidence type="ECO:0000313" key="2">
    <source>
        <dbReference type="Proteomes" id="UP000679220"/>
    </source>
</evidence>
<dbReference type="EMBL" id="JAGTAR010000009">
    <property type="protein sequence ID" value="MBR8535428.1"/>
    <property type="molecule type" value="Genomic_DNA"/>
</dbReference>
<name>A0A941F275_9BACT</name>
<reference evidence="1" key="2">
    <citation type="submission" date="2021-04" db="EMBL/GenBank/DDBJ databases">
        <authorList>
            <person name="Zhang T."/>
            <person name="Zhang Y."/>
            <person name="Lu D."/>
            <person name="Zuo D."/>
            <person name="Du Z."/>
        </authorList>
    </citation>
    <scope>NUCLEOTIDE SEQUENCE</scope>
    <source>
        <strain evidence="1">JR1</strain>
    </source>
</reference>